<keyword evidence="13" id="KW-1185">Reference proteome</keyword>
<keyword evidence="9 11" id="KW-0472">Membrane</keyword>
<dbReference type="Proteomes" id="UP000763641">
    <property type="component" value="Unassembled WGS sequence"/>
</dbReference>
<evidence type="ECO:0000256" key="2">
    <source>
        <dbReference type="ARBA" id="ARBA00007208"/>
    </source>
</evidence>
<evidence type="ECO:0000256" key="11">
    <source>
        <dbReference type="SAM" id="Phobius"/>
    </source>
</evidence>
<dbReference type="InterPro" id="IPR022792">
    <property type="entry name" value="T2SS_protein-GspN"/>
</dbReference>
<evidence type="ECO:0000256" key="6">
    <source>
        <dbReference type="ARBA" id="ARBA00022519"/>
    </source>
</evidence>
<dbReference type="Pfam" id="PF01203">
    <property type="entry name" value="T2SSN"/>
    <property type="match status" value="1"/>
</dbReference>
<feature type="transmembrane region" description="Helical" evidence="11">
    <location>
        <begin position="12"/>
        <end position="37"/>
    </location>
</feature>
<evidence type="ECO:0000256" key="10">
    <source>
        <dbReference type="ARBA" id="ARBA00030772"/>
    </source>
</evidence>
<dbReference type="EMBL" id="JAFEMC010000007">
    <property type="protein sequence ID" value="MBM6578372.1"/>
    <property type="molecule type" value="Genomic_DNA"/>
</dbReference>
<keyword evidence="8" id="KW-0653">Protein transport</keyword>
<evidence type="ECO:0000313" key="13">
    <source>
        <dbReference type="Proteomes" id="UP000763641"/>
    </source>
</evidence>
<comment type="subcellular location">
    <subcellularLocation>
        <location evidence="1">Cell inner membrane</location>
    </subcellularLocation>
</comment>
<keyword evidence="4" id="KW-0813">Transport</keyword>
<sequence length="241" mass="24352">MRRIRLTTGPTALFGAMLVAALIVFLPMRLVLGWAGVGDQGVVARSVSGTIWGATLSEVKFGDLAVGDLRARLSPLPLLAGRATIVMNGPGGIGAPPLSGKAFVSRSGMGVDGLTARLATGASFQPLPVSTIDLDALTVRFQDGQCVAAQGRVVAALAGESAGIALPSSVSGNARCDAGALLLPLASAGGTEAIALRITGGGRYRADLSLRPTDPAAIERLTASGFTAGPDGYRLSVEGRF</sequence>
<reference evidence="12 13" key="1">
    <citation type="submission" date="2020-12" db="EMBL/GenBank/DDBJ databases">
        <title>Sphingomonas sp.</title>
        <authorList>
            <person name="Kim M.K."/>
        </authorList>
    </citation>
    <scope>NUCLEOTIDE SEQUENCE [LARGE SCALE GENOMIC DNA]</scope>
    <source>
        <strain evidence="12 13">BT552</strain>
    </source>
</reference>
<evidence type="ECO:0000256" key="1">
    <source>
        <dbReference type="ARBA" id="ARBA00004533"/>
    </source>
</evidence>
<protein>
    <recommendedName>
        <fullName evidence="3">Type II secretion system protein N</fullName>
    </recommendedName>
    <alternativeName>
        <fullName evidence="10">General secretion pathway protein N</fullName>
    </alternativeName>
</protein>
<evidence type="ECO:0000256" key="5">
    <source>
        <dbReference type="ARBA" id="ARBA00022475"/>
    </source>
</evidence>
<dbReference type="RefSeq" id="WP_204200466.1">
    <property type="nucleotide sequence ID" value="NZ_JAFEMC010000007.1"/>
</dbReference>
<gene>
    <name evidence="12" type="primary">gspN</name>
    <name evidence="12" type="ORF">ILT43_18475</name>
</gene>
<name>A0ABS2DBQ1_9SPHN</name>
<evidence type="ECO:0000256" key="3">
    <source>
        <dbReference type="ARBA" id="ARBA00021563"/>
    </source>
</evidence>
<keyword evidence="5" id="KW-1003">Cell membrane</keyword>
<proteinExistence type="inferred from homology"/>
<accession>A0ABS2DBQ1</accession>
<evidence type="ECO:0000256" key="7">
    <source>
        <dbReference type="ARBA" id="ARBA00022692"/>
    </source>
</evidence>
<keyword evidence="7 11" id="KW-0812">Transmembrane</keyword>
<organism evidence="12 13">
    <name type="scientific">Sphingomonas longa</name>
    <dbReference type="NCBI Taxonomy" id="2778730"/>
    <lineage>
        <taxon>Bacteria</taxon>
        <taxon>Pseudomonadati</taxon>
        <taxon>Pseudomonadota</taxon>
        <taxon>Alphaproteobacteria</taxon>
        <taxon>Sphingomonadales</taxon>
        <taxon>Sphingomonadaceae</taxon>
        <taxon>Sphingomonas</taxon>
    </lineage>
</organism>
<comment type="similarity">
    <text evidence="2">Belongs to the GSP N family.</text>
</comment>
<evidence type="ECO:0000256" key="9">
    <source>
        <dbReference type="ARBA" id="ARBA00023136"/>
    </source>
</evidence>
<keyword evidence="11" id="KW-1133">Transmembrane helix</keyword>
<keyword evidence="6" id="KW-0997">Cell inner membrane</keyword>
<evidence type="ECO:0000256" key="4">
    <source>
        <dbReference type="ARBA" id="ARBA00022448"/>
    </source>
</evidence>
<comment type="caution">
    <text evidence="12">The sequence shown here is derived from an EMBL/GenBank/DDBJ whole genome shotgun (WGS) entry which is preliminary data.</text>
</comment>
<evidence type="ECO:0000256" key="8">
    <source>
        <dbReference type="ARBA" id="ARBA00022927"/>
    </source>
</evidence>
<evidence type="ECO:0000313" key="12">
    <source>
        <dbReference type="EMBL" id="MBM6578372.1"/>
    </source>
</evidence>